<organism evidence="2 3">
    <name type="scientific">Cercophora samala</name>
    <dbReference type="NCBI Taxonomy" id="330535"/>
    <lineage>
        <taxon>Eukaryota</taxon>
        <taxon>Fungi</taxon>
        <taxon>Dikarya</taxon>
        <taxon>Ascomycota</taxon>
        <taxon>Pezizomycotina</taxon>
        <taxon>Sordariomycetes</taxon>
        <taxon>Sordariomycetidae</taxon>
        <taxon>Sordariales</taxon>
        <taxon>Lasiosphaeriaceae</taxon>
        <taxon>Cercophora</taxon>
    </lineage>
</organism>
<feature type="compositionally biased region" description="Low complexity" evidence="1">
    <location>
        <begin position="14"/>
        <end position="27"/>
    </location>
</feature>
<protein>
    <submittedName>
        <fullName evidence="2">Uncharacterized protein</fullName>
    </submittedName>
</protein>
<evidence type="ECO:0000313" key="2">
    <source>
        <dbReference type="EMBL" id="KAK0669925.1"/>
    </source>
</evidence>
<feature type="compositionally biased region" description="Gly residues" evidence="1">
    <location>
        <begin position="200"/>
        <end position="217"/>
    </location>
</feature>
<feature type="region of interest" description="Disordered" evidence="1">
    <location>
        <begin position="1"/>
        <end position="33"/>
    </location>
</feature>
<accession>A0AA39ZFA6</accession>
<keyword evidence="3" id="KW-1185">Reference proteome</keyword>
<dbReference type="AlphaFoldDB" id="A0AA39ZFA6"/>
<evidence type="ECO:0000256" key="1">
    <source>
        <dbReference type="SAM" id="MobiDB-lite"/>
    </source>
</evidence>
<evidence type="ECO:0000313" key="3">
    <source>
        <dbReference type="Proteomes" id="UP001174997"/>
    </source>
</evidence>
<feature type="compositionally biased region" description="Basic and acidic residues" evidence="1">
    <location>
        <begin position="220"/>
        <end position="236"/>
    </location>
</feature>
<gene>
    <name evidence="2" type="ORF">QBC41DRAFT_345935</name>
</gene>
<dbReference type="Proteomes" id="UP001174997">
    <property type="component" value="Unassembled WGS sequence"/>
</dbReference>
<dbReference type="EMBL" id="JAULSY010000037">
    <property type="protein sequence ID" value="KAK0669925.1"/>
    <property type="molecule type" value="Genomic_DNA"/>
</dbReference>
<sequence>MNTNHPSDMDMSVDTPNTTSNTTTTDSTPPPPPGYTIFNWDQIRLLLLHPTTPTTPLDISLDPSHNPSIQPPLLTPSPWHPPPHQAIRHNPQEHFQQTFAHLLDTYMSLPKGEAFDDIIYLAKLRDLAQGCTSQLATCAHLLRHPPAPDTDMADVHLRKEFFEMLAQNLEVFIRGQEKIVEKLWTQSDWKREHDVLGGLRGLSMGGGGGGGGGGGSKQGDAPEERMEGVEDNQGKN</sequence>
<reference evidence="2" key="1">
    <citation type="submission" date="2023-06" db="EMBL/GenBank/DDBJ databases">
        <title>Genome-scale phylogeny and comparative genomics of the fungal order Sordariales.</title>
        <authorList>
            <consortium name="Lawrence Berkeley National Laboratory"/>
            <person name="Hensen N."/>
            <person name="Bonometti L."/>
            <person name="Westerberg I."/>
            <person name="Brannstrom I.O."/>
            <person name="Guillou S."/>
            <person name="Cros-Aarteil S."/>
            <person name="Calhoun S."/>
            <person name="Haridas S."/>
            <person name="Kuo A."/>
            <person name="Mondo S."/>
            <person name="Pangilinan J."/>
            <person name="Riley R."/>
            <person name="Labutti K."/>
            <person name="Andreopoulos B."/>
            <person name="Lipzen A."/>
            <person name="Chen C."/>
            <person name="Yanf M."/>
            <person name="Daum C."/>
            <person name="Ng V."/>
            <person name="Clum A."/>
            <person name="Steindorff A."/>
            <person name="Ohm R."/>
            <person name="Martin F."/>
            <person name="Silar P."/>
            <person name="Natvig D."/>
            <person name="Lalanne C."/>
            <person name="Gautier V."/>
            <person name="Ament-Velasquez S.L."/>
            <person name="Kruys A."/>
            <person name="Hutchinson M.I."/>
            <person name="Powell A.J."/>
            <person name="Barry K."/>
            <person name="Miller A.N."/>
            <person name="Grigoriev I.V."/>
            <person name="Debuchy R."/>
            <person name="Gladieux P."/>
            <person name="Thoren M.H."/>
            <person name="Johannesson H."/>
        </authorList>
    </citation>
    <scope>NUCLEOTIDE SEQUENCE</scope>
    <source>
        <strain evidence="2">CBS 307.81</strain>
    </source>
</reference>
<name>A0AA39ZFA6_9PEZI</name>
<proteinExistence type="predicted"/>
<feature type="region of interest" description="Disordered" evidence="1">
    <location>
        <begin position="200"/>
        <end position="236"/>
    </location>
</feature>
<comment type="caution">
    <text evidence="2">The sequence shown here is derived from an EMBL/GenBank/DDBJ whole genome shotgun (WGS) entry which is preliminary data.</text>
</comment>